<dbReference type="AlphaFoldDB" id="A0A6G0TW97"/>
<evidence type="ECO:0000313" key="3">
    <source>
        <dbReference type="Proteomes" id="UP000475862"/>
    </source>
</evidence>
<protein>
    <submittedName>
        <fullName evidence="2">Uncharacterized protein</fullName>
    </submittedName>
</protein>
<keyword evidence="3" id="KW-1185">Reference proteome</keyword>
<evidence type="ECO:0000256" key="1">
    <source>
        <dbReference type="SAM" id="MobiDB-lite"/>
    </source>
</evidence>
<dbReference type="EMBL" id="VYZN01000014">
    <property type="protein sequence ID" value="KAE9539884.1"/>
    <property type="molecule type" value="Genomic_DNA"/>
</dbReference>
<accession>A0A6G0TW97</accession>
<dbReference type="PANTHER" id="PTHR46455">
    <property type="entry name" value="SET AND MYND DOMAIN CONTAINING, ARTHROPOD-SPECIFIC, MEMBER 4, ISOFORM A"/>
    <property type="match status" value="1"/>
</dbReference>
<evidence type="ECO:0000313" key="2">
    <source>
        <dbReference type="EMBL" id="KAE9539884.1"/>
    </source>
</evidence>
<feature type="non-terminal residue" evidence="2">
    <location>
        <position position="1"/>
    </location>
</feature>
<sequence>TSERPLVPPSRRDYYFRTAAAAAFGGRSRSTSSDHAVPHVAAHVVVAVRRGRVAGTGTPLGGRPGHRGRRGAARGTAAGRGPEGRLAARLPGVLRARRRLQVFGVRVAGVRAAVRGRARAPRSRVSADRRPLRRPPVGPYCFVAPLRCMLLAGRGAAEFRSLQSHLDDRLDTPLYRAYAVNVAAFVLDRLGLRSAGDGLQRDDRSVLEAAAVLDTNAFDVRRPGGRNFRAVYARASMMAHCCTPNTKHVFVGDAPTVGRPSPGAGHGAHRPRPPRHGHTLWCTRDRRRHLSAAKCFVCACARCADPEELGTHLGSAACGGRCSGGVATAAAGCATCGRPADDPEAVSQAVRAVGALSKSRDCAGFERFLERVRDGTMPPLHDNHHVAVGVKYALVQLYDDRISDLTVKQLENNSAICEQLLRLADILEPGITRFRGLLLYYLVRGLKQLKRKKHRRNYDEMIKNYAREAEVILKTEPDLVYLVEQLQ</sequence>
<reference evidence="2 3" key="1">
    <citation type="submission" date="2019-08" db="EMBL/GenBank/DDBJ databases">
        <title>The genome of the soybean aphid Biotype 1, its phylome, world population structure and adaptation to the North American continent.</title>
        <authorList>
            <person name="Giordano R."/>
            <person name="Donthu R.K."/>
            <person name="Hernandez A.G."/>
            <person name="Wright C.L."/>
            <person name="Zimin A.V."/>
        </authorList>
    </citation>
    <scope>NUCLEOTIDE SEQUENCE [LARGE SCALE GENOMIC DNA]</scope>
    <source>
        <tissue evidence="2">Whole aphids</tissue>
    </source>
</reference>
<dbReference type="InterPro" id="IPR053010">
    <property type="entry name" value="SET_SmydA-8"/>
</dbReference>
<comment type="caution">
    <text evidence="2">The sequence shown here is derived from an EMBL/GenBank/DDBJ whole genome shotgun (WGS) entry which is preliminary data.</text>
</comment>
<dbReference type="PANTHER" id="PTHR46455:SF5">
    <property type="entry name" value="SET AND MYND DOMAIN CONTAINING, ARTHROPOD-SPECIFIC, MEMBER 4, ISOFORM A"/>
    <property type="match status" value="1"/>
</dbReference>
<dbReference type="Proteomes" id="UP000475862">
    <property type="component" value="Unassembled WGS sequence"/>
</dbReference>
<feature type="region of interest" description="Disordered" evidence="1">
    <location>
        <begin position="53"/>
        <end position="84"/>
    </location>
</feature>
<proteinExistence type="predicted"/>
<organism evidence="2 3">
    <name type="scientific">Aphis glycines</name>
    <name type="common">Soybean aphid</name>
    <dbReference type="NCBI Taxonomy" id="307491"/>
    <lineage>
        <taxon>Eukaryota</taxon>
        <taxon>Metazoa</taxon>
        <taxon>Ecdysozoa</taxon>
        <taxon>Arthropoda</taxon>
        <taxon>Hexapoda</taxon>
        <taxon>Insecta</taxon>
        <taxon>Pterygota</taxon>
        <taxon>Neoptera</taxon>
        <taxon>Paraneoptera</taxon>
        <taxon>Hemiptera</taxon>
        <taxon>Sternorrhyncha</taxon>
        <taxon>Aphidomorpha</taxon>
        <taxon>Aphidoidea</taxon>
        <taxon>Aphididae</taxon>
        <taxon>Aphidini</taxon>
        <taxon>Aphis</taxon>
        <taxon>Aphis</taxon>
    </lineage>
</organism>
<dbReference type="Gene3D" id="1.25.40.10">
    <property type="entry name" value="Tetratricopeptide repeat domain"/>
    <property type="match status" value="1"/>
</dbReference>
<name>A0A6G0TW97_APHGL</name>
<gene>
    <name evidence="2" type="ORF">AGLY_005136</name>
</gene>
<dbReference type="OrthoDB" id="265717at2759"/>
<dbReference type="InterPro" id="IPR011990">
    <property type="entry name" value="TPR-like_helical_dom_sf"/>
</dbReference>